<name>A0ABS2XMK8_POLSP</name>
<sequence>MPSCPSLFRDNNFIKDFPQLADGLMVIPLPVEEQCRGVLSEPLPNLPLLTGEAKHSEAMGYPMVQQWRVRSNLYKVKLSAITLSTGALKINKSPGPDEILPILLKEIKEVIYKPLTKIMQQYLDTGVVPTDWRFANVILIHKKGNKTEPETTELGSRKEMRSMPFITYLSGLLSAQLLSDEQLISGVEIRCEEKGHCPATCHLCRRQGKEQVSPSPVLLEITRVVPLYTLIQDNATKEAFRNAVMSTYWCTGKGDVIEDWCRCDLSAFDENGLPNCSPLLQPELRLAPNLEPSSTMVAMEWVDIEPVIGCKISDFIIQHKKVEDPLEAEIYTDDLISQNGFLLSHQQQHHQQIVEREECQPLICSRCRLASTS</sequence>
<feature type="non-terminal residue" evidence="2">
    <location>
        <position position="373"/>
    </location>
</feature>
<dbReference type="InterPro" id="IPR020864">
    <property type="entry name" value="MACPF"/>
</dbReference>
<evidence type="ECO:0000313" key="3">
    <source>
        <dbReference type="Proteomes" id="UP001166093"/>
    </source>
</evidence>
<reference evidence="2" key="1">
    <citation type="journal article" date="2021" name="Cell">
        <title>Tracing the genetic footprints of vertebrate landing in non-teleost ray-finned fishes.</title>
        <authorList>
            <person name="Bi X."/>
            <person name="Wang K."/>
            <person name="Yang L."/>
            <person name="Pan H."/>
            <person name="Jiang H."/>
            <person name="Wei Q."/>
            <person name="Fang M."/>
            <person name="Yu H."/>
            <person name="Zhu C."/>
            <person name="Cai Y."/>
            <person name="He Y."/>
            <person name="Gan X."/>
            <person name="Zeng H."/>
            <person name="Yu D."/>
            <person name="Zhu Y."/>
            <person name="Jiang H."/>
            <person name="Qiu Q."/>
            <person name="Yang H."/>
            <person name="Zhang Y.E."/>
            <person name="Wang W."/>
            <person name="Zhu M."/>
            <person name="He S."/>
            <person name="Zhang G."/>
        </authorList>
    </citation>
    <scope>NUCLEOTIDE SEQUENCE</scope>
    <source>
        <strain evidence="2">Pddl_001</strain>
    </source>
</reference>
<evidence type="ECO:0000259" key="1">
    <source>
        <dbReference type="SMART" id="SM00457"/>
    </source>
</evidence>
<organism evidence="2 3">
    <name type="scientific">Polyodon spathula</name>
    <name type="common">North American paddlefish</name>
    <name type="synonym">Squalus spathula</name>
    <dbReference type="NCBI Taxonomy" id="7913"/>
    <lineage>
        <taxon>Eukaryota</taxon>
        <taxon>Metazoa</taxon>
        <taxon>Chordata</taxon>
        <taxon>Craniata</taxon>
        <taxon>Vertebrata</taxon>
        <taxon>Euteleostomi</taxon>
        <taxon>Actinopterygii</taxon>
        <taxon>Chondrostei</taxon>
        <taxon>Acipenseriformes</taxon>
        <taxon>Polyodontidae</taxon>
        <taxon>Polyodon</taxon>
    </lineage>
</organism>
<feature type="domain" description="MACPF" evidence="1">
    <location>
        <begin position="61"/>
        <end position="249"/>
    </location>
</feature>
<dbReference type="SMART" id="SM00457">
    <property type="entry name" value="MACPF"/>
    <property type="match status" value="1"/>
</dbReference>
<accession>A0ABS2XMK8</accession>
<dbReference type="PANTHER" id="PTHR16592">
    <property type="entry name" value="ASTROTACTIN-1-LIKE"/>
    <property type="match status" value="1"/>
</dbReference>
<gene>
    <name evidence="2" type="primary">Astn2_1</name>
    <name evidence="2" type="ORF">GTO93_0010981</name>
</gene>
<proteinExistence type="predicted"/>
<protein>
    <submittedName>
        <fullName evidence="2">ASTN2 protein</fullName>
    </submittedName>
</protein>
<dbReference type="InterPro" id="IPR045574">
    <property type="entry name" value="ASTN1_2_Fn3"/>
</dbReference>
<dbReference type="PANTHER" id="PTHR16592:SF2">
    <property type="entry name" value="ASTROTACTIN-2"/>
    <property type="match status" value="1"/>
</dbReference>
<dbReference type="InterPro" id="IPR026995">
    <property type="entry name" value="Astrotactin"/>
</dbReference>
<evidence type="ECO:0000313" key="2">
    <source>
        <dbReference type="EMBL" id="MBN3275433.1"/>
    </source>
</evidence>
<keyword evidence="3" id="KW-1185">Reference proteome</keyword>
<dbReference type="Proteomes" id="UP001166093">
    <property type="component" value="Unassembled WGS sequence"/>
</dbReference>
<feature type="non-terminal residue" evidence="2">
    <location>
        <position position="1"/>
    </location>
</feature>
<dbReference type="Pfam" id="PF19743">
    <property type="entry name" value="ASTN1_2_fn3"/>
    <property type="match status" value="1"/>
</dbReference>
<dbReference type="EMBL" id="JAAWVQ010050716">
    <property type="protein sequence ID" value="MBN3275433.1"/>
    <property type="molecule type" value="Genomic_DNA"/>
</dbReference>
<comment type="caution">
    <text evidence="2">The sequence shown here is derived from an EMBL/GenBank/DDBJ whole genome shotgun (WGS) entry which is preliminary data.</text>
</comment>